<dbReference type="Gene3D" id="3.30.70.1230">
    <property type="entry name" value="Nucleotide cyclase"/>
    <property type="match status" value="1"/>
</dbReference>
<evidence type="ECO:0000256" key="1">
    <source>
        <dbReference type="SAM" id="Phobius"/>
    </source>
</evidence>
<dbReference type="Pfam" id="PF00672">
    <property type="entry name" value="HAMP"/>
    <property type="match status" value="1"/>
</dbReference>
<name>A0A9X2JEC3_9BACT</name>
<gene>
    <name evidence="4" type="ORF">NG895_02915</name>
</gene>
<feature type="domain" description="Guanylate cyclase" evidence="2">
    <location>
        <begin position="532"/>
        <end position="659"/>
    </location>
</feature>
<dbReference type="AlphaFoldDB" id="A0A9X2JEC3"/>
<accession>A0A9X2JEC3</accession>
<dbReference type="SMART" id="SM00304">
    <property type="entry name" value="HAMP"/>
    <property type="match status" value="1"/>
</dbReference>
<dbReference type="PANTHER" id="PTHR45655">
    <property type="entry name" value="GUANYLATE CYCLASE SOLUBLE SUBUNIT BETA-2"/>
    <property type="match status" value="1"/>
</dbReference>
<feature type="transmembrane region" description="Helical" evidence="1">
    <location>
        <begin position="419"/>
        <end position="440"/>
    </location>
</feature>
<sequence>MFRFFSNKISIQSKLTVLVLFATTTAAVVVGWIAFDLGKRSLTAKVADQLNATRVTRGAEVENYLKLYCNQVQTLTESDNIVEYMREFRQSFEELQSHAISQQQRETLLEYYRQKVIPQLAKHMEGKPLPEQMLPATEAGQYLQYAFLSQNAHAPSEQDRLETPVDTSNYGIIHAHNHAKVASLVDHLEYYDFMLVDADTTNVVYSFRKEIDFGAKLNDGLLSRTKLCQAIERLRRNRDKYSVELIDFESYRPSLGRPAAFVASPIFDGVDMIGVLVLQMPVEQINDLLTNKTDWRAAGLGSTGEALLVGDDYLLRSESRFQIESPERLLLALQKNGLSQRELDRIKHFKTLIMNTPIHTEAVENARLGRSGFGEMVDYRGNSVLISYGSLNVGDLDWNIVAKIDVDEAYQPIYRLGRYLLITITCIGMCVCLLTTFASARLLQPLNRIMDGVHRVADGSVDVEVPVVGNDEFAQLAVAFNDMAQKLGHNKDLLQQKILQNDQLLISMLPQPAVQRLKHGLRQEPDLFPSVSLLWIELQGCETLSEDRSDQQNLLIYSELIDALDELAEASGVEKVGSSWGNYVAVCGLSEERVDHLHRLADYACEVICMVHRFNLQHETDLEARLGLSTGPVVGALVGRSRFVYELWGTTAIQCHRFATSGSKSTIRVTADTYEQLRDVASVQDVLEVVVTPMSIDPPIQSAAA</sequence>
<dbReference type="SUPFAM" id="SSF158472">
    <property type="entry name" value="HAMP domain-like"/>
    <property type="match status" value="1"/>
</dbReference>
<organism evidence="4 5">
    <name type="scientific">Aeoliella straminimaris</name>
    <dbReference type="NCBI Taxonomy" id="2954799"/>
    <lineage>
        <taxon>Bacteria</taxon>
        <taxon>Pseudomonadati</taxon>
        <taxon>Planctomycetota</taxon>
        <taxon>Planctomycetia</taxon>
        <taxon>Pirellulales</taxon>
        <taxon>Lacipirellulaceae</taxon>
        <taxon>Aeoliella</taxon>
    </lineage>
</organism>
<dbReference type="Proteomes" id="UP001155241">
    <property type="component" value="Unassembled WGS sequence"/>
</dbReference>
<dbReference type="PROSITE" id="PS50125">
    <property type="entry name" value="GUANYLATE_CYCLASE_2"/>
    <property type="match status" value="1"/>
</dbReference>
<dbReference type="CDD" id="cd06225">
    <property type="entry name" value="HAMP"/>
    <property type="match status" value="1"/>
</dbReference>
<keyword evidence="1" id="KW-0472">Membrane</keyword>
<evidence type="ECO:0000313" key="4">
    <source>
        <dbReference type="EMBL" id="MCO6042850.1"/>
    </source>
</evidence>
<reference evidence="4" key="1">
    <citation type="submission" date="2022-06" db="EMBL/GenBank/DDBJ databases">
        <title>Aeoliella straminimaris, a novel planctomycete from sediments.</title>
        <authorList>
            <person name="Vitorino I.R."/>
            <person name="Lage O.M."/>
        </authorList>
    </citation>
    <scope>NUCLEOTIDE SEQUENCE</scope>
    <source>
        <strain evidence="4">ICT_H6.2</strain>
    </source>
</reference>
<proteinExistence type="predicted"/>
<dbReference type="PROSITE" id="PS50885">
    <property type="entry name" value="HAMP"/>
    <property type="match status" value="1"/>
</dbReference>
<dbReference type="SMART" id="SM00044">
    <property type="entry name" value="CYCc"/>
    <property type="match status" value="1"/>
</dbReference>
<dbReference type="GO" id="GO:0016020">
    <property type="term" value="C:membrane"/>
    <property type="evidence" value="ECO:0007669"/>
    <property type="project" value="InterPro"/>
</dbReference>
<dbReference type="InterPro" id="IPR001054">
    <property type="entry name" value="A/G_cyclase"/>
</dbReference>
<dbReference type="InterPro" id="IPR003660">
    <property type="entry name" value="HAMP_dom"/>
</dbReference>
<keyword evidence="1" id="KW-1133">Transmembrane helix</keyword>
<dbReference type="Gene3D" id="1.10.8.500">
    <property type="entry name" value="HAMP domain in histidine kinase"/>
    <property type="match status" value="1"/>
</dbReference>
<dbReference type="SUPFAM" id="SSF55073">
    <property type="entry name" value="Nucleotide cyclase"/>
    <property type="match status" value="1"/>
</dbReference>
<dbReference type="GO" id="GO:0004016">
    <property type="term" value="F:adenylate cyclase activity"/>
    <property type="evidence" value="ECO:0007669"/>
    <property type="project" value="UniProtKB-ARBA"/>
</dbReference>
<dbReference type="Gene3D" id="3.30.450.20">
    <property type="entry name" value="PAS domain"/>
    <property type="match status" value="1"/>
</dbReference>
<evidence type="ECO:0000259" key="3">
    <source>
        <dbReference type="PROSITE" id="PS50885"/>
    </source>
</evidence>
<dbReference type="GO" id="GO:0035556">
    <property type="term" value="P:intracellular signal transduction"/>
    <property type="evidence" value="ECO:0007669"/>
    <property type="project" value="InterPro"/>
</dbReference>
<keyword evidence="1" id="KW-0812">Transmembrane</keyword>
<dbReference type="Pfam" id="PF00211">
    <property type="entry name" value="Guanylate_cyc"/>
    <property type="match status" value="1"/>
</dbReference>
<dbReference type="RefSeq" id="WP_252850950.1">
    <property type="nucleotide sequence ID" value="NZ_JAMXLR010000012.1"/>
</dbReference>
<dbReference type="EMBL" id="JAMXLR010000012">
    <property type="protein sequence ID" value="MCO6042850.1"/>
    <property type="molecule type" value="Genomic_DNA"/>
</dbReference>
<dbReference type="CDD" id="cd07302">
    <property type="entry name" value="CHD"/>
    <property type="match status" value="1"/>
</dbReference>
<keyword evidence="5" id="KW-1185">Reference proteome</keyword>
<dbReference type="InterPro" id="IPR029787">
    <property type="entry name" value="Nucleotide_cyclase"/>
</dbReference>
<dbReference type="PANTHER" id="PTHR45655:SF13">
    <property type="entry name" value="SOLUBLE GUANYLATE CYCLASE GCY-32-RELATED"/>
    <property type="match status" value="1"/>
</dbReference>
<protein>
    <submittedName>
        <fullName evidence="4">HAMP domain-containing protein</fullName>
    </submittedName>
</protein>
<evidence type="ECO:0000259" key="2">
    <source>
        <dbReference type="PROSITE" id="PS50125"/>
    </source>
</evidence>
<evidence type="ECO:0000313" key="5">
    <source>
        <dbReference type="Proteomes" id="UP001155241"/>
    </source>
</evidence>
<comment type="caution">
    <text evidence="4">The sequence shown here is derived from an EMBL/GenBank/DDBJ whole genome shotgun (WGS) entry which is preliminary data.</text>
</comment>
<feature type="domain" description="HAMP" evidence="3">
    <location>
        <begin position="440"/>
        <end position="492"/>
    </location>
</feature>
<dbReference type="GO" id="GO:0009190">
    <property type="term" value="P:cyclic nucleotide biosynthetic process"/>
    <property type="evidence" value="ECO:0007669"/>
    <property type="project" value="InterPro"/>
</dbReference>